<dbReference type="InterPro" id="IPR012000">
    <property type="entry name" value="Thiamin_PyroP_enz_cen_dom"/>
</dbReference>
<keyword evidence="9" id="KW-1185">Reference proteome</keyword>
<organism evidence="8 9">
    <name type="scientific">Nicoliella lavandulae</name>
    <dbReference type="NCBI Taxonomy" id="3082954"/>
    <lineage>
        <taxon>Bacteria</taxon>
        <taxon>Bacillati</taxon>
        <taxon>Bacillota</taxon>
        <taxon>Bacilli</taxon>
        <taxon>Lactobacillales</taxon>
        <taxon>Lactobacillaceae</taxon>
        <taxon>Nicoliella</taxon>
    </lineage>
</organism>
<dbReference type="InterPro" id="IPR011766">
    <property type="entry name" value="TPP_enzyme_TPP-bd"/>
</dbReference>
<dbReference type="InterPro" id="IPR029061">
    <property type="entry name" value="THDP-binding"/>
</dbReference>
<accession>A0ABU8SMP4</accession>
<evidence type="ECO:0000259" key="6">
    <source>
        <dbReference type="Pfam" id="PF02775"/>
    </source>
</evidence>
<dbReference type="NCBIfam" id="TIGR02720">
    <property type="entry name" value="pyruv_oxi_spxB"/>
    <property type="match status" value="1"/>
</dbReference>
<comment type="similarity">
    <text evidence="1 4">Belongs to the TPP enzyme family.</text>
</comment>
<dbReference type="Gene3D" id="3.40.50.970">
    <property type="match status" value="2"/>
</dbReference>
<dbReference type="InterPro" id="IPR047210">
    <property type="entry name" value="TPP_PYR_POXB-like"/>
</dbReference>
<dbReference type="Pfam" id="PF00205">
    <property type="entry name" value="TPP_enzyme_M"/>
    <property type="match status" value="1"/>
</dbReference>
<evidence type="ECO:0000256" key="1">
    <source>
        <dbReference type="ARBA" id="ARBA00007812"/>
    </source>
</evidence>
<dbReference type="EC" id="1.2.3.3" evidence="3"/>
<keyword evidence="2 4" id="KW-0786">Thiamine pyrophosphate</keyword>
<dbReference type="Gene3D" id="3.40.50.1220">
    <property type="entry name" value="TPP-binding domain"/>
    <property type="match status" value="1"/>
</dbReference>
<evidence type="ECO:0000256" key="4">
    <source>
        <dbReference type="RuleBase" id="RU362132"/>
    </source>
</evidence>
<dbReference type="PANTHER" id="PTHR42981:SF2">
    <property type="entry name" value="PYRUVATE DEHYDROGENASE [UBIQUINONE]"/>
    <property type="match status" value="1"/>
</dbReference>
<dbReference type="EMBL" id="JAWMWH010000003">
    <property type="protein sequence ID" value="MEJ6401166.1"/>
    <property type="molecule type" value="Genomic_DNA"/>
</dbReference>
<dbReference type="SUPFAM" id="SSF52467">
    <property type="entry name" value="DHS-like NAD/FAD-binding domain"/>
    <property type="match status" value="1"/>
</dbReference>
<dbReference type="InterPro" id="IPR029035">
    <property type="entry name" value="DHS-like_NAD/FAD-binding_dom"/>
</dbReference>
<keyword evidence="8" id="KW-0670">Pyruvate</keyword>
<reference evidence="8 9" key="1">
    <citation type="submission" date="2023-10" db="EMBL/GenBank/DDBJ databases">
        <title>Nicoliella lavandulae sp. nov. isolated from Lavandula angustifolia flowers.</title>
        <authorList>
            <person name="Alcantara C."/>
            <person name="Zuniga M."/>
            <person name="Landete J.M."/>
            <person name="Monedero V."/>
        </authorList>
    </citation>
    <scope>NUCLEOTIDE SEQUENCE [LARGE SCALE GENOMIC DNA]</scope>
    <source>
        <strain evidence="8 9">Es01</strain>
    </source>
</reference>
<dbReference type="GO" id="GO:0047112">
    <property type="term" value="F:pyruvate oxidase activity"/>
    <property type="evidence" value="ECO:0007669"/>
    <property type="project" value="UniProtKB-EC"/>
</dbReference>
<feature type="domain" description="Thiamine pyrophosphate enzyme N-terminal TPP-binding" evidence="7">
    <location>
        <begin position="10"/>
        <end position="120"/>
    </location>
</feature>
<evidence type="ECO:0000259" key="5">
    <source>
        <dbReference type="Pfam" id="PF00205"/>
    </source>
</evidence>
<protein>
    <recommendedName>
        <fullName evidence="3">Pyruvate oxidase</fullName>
        <ecNumber evidence="3">1.2.3.3</ecNumber>
    </recommendedName>
</protein>
<dbReference type="InterPro" id="IPR047211">
    <property type="entry name" value="POXB-like"/>
</dbReference>
<sequence>MESKNKIQASVALLKVLESWGVKDVYGYPGGSINSLLSGLQIEQKNINFIQVRHEQVAALTAAAHAKLTGKIGVAFGSAGPGAVNLLNGLYDAKADHAPVLALVGQVPSTNMNYDYFQEMPETPIFRDVACYDRIVMTPESLPHVVDEAIKAAYKNNGVAVVVIPNEFGYESIPEKKYTTATLSDNKTAPQPQATDSEVDKFLAMVKSAKRPVFHVGRGIHDGGEKIVELSKKLQIPIIIDGLANGLVPNDYEGFLGTANRAASKAADEIMSVSDLVIAIGGDFPFANTYYASHPFSYVQVDNDRSKLGRHHTLDLGIWADATQFVEKAIERSTKVAETNYFKAAVADMQNWEAYLDHMKKSENNPLLPGQVYNAINEVADPDASYSIDVGDNIINSFRYLNFTKENKWVISALFATMGSGLPGAMAAKRAYPDKQTWNITGDGAQAMVLQDLATIVKYNIPVITVVTSNLNLSFIQGEQEDAPMQIFGLDLQSIDYATVAKGFGIEAATVNKFSELKPAIEKAAAAAAAGKPFLVDVRISDKRGLPVEDLQLSIINGKLDESVSPKFLDDKPADVHYTPKELFKMFDGEGLKTLPELFDEYNVEL</sequence>
<feature type="domain" description="Thiamine pyrophosphate enzyme central" evidence="5">
    <location>
        <begin position="199"/>
        <end position="328"/>
    </location>
</feature>
<dbReference type="InterPro" id="IPR014092">
    <property type="entry name" value="Pyruvate_oxidase"/>
</dbReference>
<dbReference type="InterPro" id="IPR000399">
    <property type="entry name" value="TPP-bd_CS"/>
</dbReference>
<dbReference type="Proteomes" id="UP001370590">
    <property type="component" value="Unassembled WGS sequence"/>
</dbReference>
<dbReference type="SUPFAM" id="SSF52518">
    <property type="entry name" value="Thiamin diphosphate-binding fold (THDP-binding)"/>
    <property type="match status" value="2"/>
</dbReference>
<evidence type="ECO:0000256" key="2">
    <source>
        <dbReference type="ARBA" id="ARBA00023052"/>
    </source>
</evidence>
<gene>
    <name evidence="8" type="primary">spxB</name>
    <name evidence="8" type="ORF">R4146_08455</name>
</gene>
<dbReference type="Pfam" id="PF02776">
    <property type="entry name" value="TPP_enzyme_N"/>
    <property type="match status" value="1"/>
</dbReference>
<evidence type="ECO:0000313" key="9">
    <source>
        <dbReference type="Proteomes" id="UP001370590"/>
    </source>
</evidence>
<evidence type="ECO:0000256" key="3">
    <source>
        <dbReference type="NCBIfam" id="TIGR02720"/>
    </source>
</evidence>
<feature type="domain" description="Thiamine pyrophosphate enzyme TPP-binding" evidence="6">
    <location>
        <begin position="389"/>
        <end position="538"/>
    </location>
</feature>
<dbReference type="RefSeq" id="WP_339961007.1">
    <property type="nucleotide sequence ID" value="NZ_JAWMWH010000003.1"/>
</dbReference>
<evidence type="ECO:0000313" key="8">
    <source>
        <dbReference type="EMBL" id="MEJ6401166.1"/>
    </source>
</evidence>
<keyword evidence="8" id="KW-0560">Oxidoreductase</keyword>
<dbReference type="CDD" id="cd07039">
    <property type="entry name" value="TPP_PYR_POX"/>
    <property type="match status" value="1"/>
</dbReference>
<name>A0ABU8SMP4_9LACO</name>
<evidence type="ECO:0000259" key="7">
    <source>
        <dbReference type="Pfam" id="PF02776"/>
    </source>
</evidence>
<dbReference type="PROSITE" id="PS00187">
    <property type="entry name" value="TPP_ENZYMES"/>
    <property type="match status" value="1"/>
</dbReference>
<comment type="caution">
    <text evidence="8">The sequence shown here is derived from an EMBL/GenBank/DDBJ whole genome shotgun (WGS) entry which is preliminary data.</text>
</comment>
<dbReference type="InterPro" id="IPR012001">
    <property type="entry name" value="Thiamin_PyroP_enz_TPP-bd_dom"/>
</dbReference>
<dbReference type="Pfam" id="PF02775">
    <property type="entry name" value="TPP_enzyme_C"/>
    <property type="match status" value="1"/>
</dbReference>
<dbReference type="PANTHER" id="PTHR42981">
    <property type="entry name" value="PYRUVATE DEHYDROGENASE [UBIQUINONE]"/>
    <property type="match status" value="1"/>
</dbReference>
<proteinExistence type="inferred from homology"/>